<proteinExistence type="predicted"/>
<keyword evidence="1" id="KW-0472">Membrane</keyword>
<organism evidence="2 3">
    <name type="scientific">Ureibacillus yapensis</name>
    <dbReference type="NCBI Taxonomy" id="2304605"/>
    <lineage>
        <taxon>Bacteria</taxon>
        <taxon>Bacillati</taxon>
        <taxon>Bacillota</taxon>
        <taxon>Bacilli</taxon>
        <taxon>Bacillales</taxon>
        <taxon>Caryophanaceae</taxon>
        <taxon>Ureibacillus</taxon>
    </lineage>
</organism>
<feature type="transmembrane region" description="Helical" evidence="1">
    <location>
        <begin position="270"/>
        <end position="290"/>
    </location>
</feature>
<sequence length="300" mass="35103">MKNKPVYVEIEIDTQMDKLWRATQTPDLHEQWDLRFSSITYLPKKENEPQHFSYQRKLGFGQRIEGWGITAGSHEGNNGSRTSSLHFGTDHPISPIKEGKGYWKYIPNEKSITFLTQYDYDANFGKFGQILDRILFRPLIGWGTALSFDVLKRWLEKREAPFSQYLRFFASCFATILFCFIWIYHGLIPKLIYMHPEEMLMVKNAFQVPDGKAFWIVVITGIIEITFGVIWLYYKNKRHLFCLQIILFPFLTITAIIAEPSSLIDPFNPLTFNSSLWIISLIGFWMSKDLPTATTCKRKR</sequence>
<evidence type="ECO:0000313" key="2">
    <source>
        <dbReference type="EMBL" id="RHW39338.1"/>
    </source>
</evidence>
<evidence type="ECO:0000313" key="3">
    <source>
        <dbReference type="Proteomes" id="UP000265692"/>
    </source>
</evidence>
<comment type="caution">
    <text evidence="2">The sequence shown here is derived from an EMBL/GenBank/DDBJ whole genome shotgun (WGS) entry which is preliminary data.</text>
</comment>
<keyword evidence="1" id="KW-1133">Transmembrane helix</keyword>
<reference evidence="2 3" key="1">
    <citation type="submission" date="2018-08" db="EMBL/GenBank/DDBJ databases">
        <title>Lysinibacillus sp. YLB-03 draft genome sequence.</title>
        <authorList>
            <person name="Yu L."/>
        </authorList>
    </citation>
    <scope>NUCLEOTIDE SEQUENCE [LARGE SCALE GENOMIC DNA]</scope>
    <source>
        <strain evidence="2 3">YLB-03</strain>
    </source>
</reference>
<dbReference type="EMBL" id="QWEI01000001">
    <property type="protein sequence ID" value="RHW39338.1"/>
    <property type="molecule type" value="Genomic_DNA"/>
</dbReference>
<gene>
    <name evidence="2" type="ORF">D1B33_00375</name>
</gene>
<feature type="transmembrane region" description="Helical" evidence="1">
    <location>
        <begin position="165"/>
        <end position="193"/>
    </location>
</feature>
<accession>A0A396SGD1</accession>
<feature type="transmembrane region" description="Helical" evidence="1">
    <location>
        <begin position="213"/>
        <end position="233"/>
    </location>
</feature>
<dbReference type="Pfam" id="PF13781">
    <property type="entry name" value="DoxX_3"/>
    <property type="match status" value="1"/>
</dbReference>
<evidence type="ECO:0008006" key="4">
    <source>
        <dbReference type="Google" id="ProtNLM"/>
    </source>
</evidence>
<dbReference type="RefSeq" id="WP_118874350.1">
    <property type="nucleotide sequence ID" value="NZ_QWEI01000001.1"/>
</dbReference>
<dbReference type="InterPro" id="IPR025695">
    <property type="entry name" value="DoxX-like"/>
</dbReference>
<keyword evidence="1" id="KW-0812">Transmembrane</keyword>
<dbReference type="Proteomes" id="UP000265692">
    <property type="component" value="Unassembled WGS sequence"/>
</dbReference>
<protein>
    <recommendedName>
        <fullName evidence="4">DoxX-like family protein</fullName>
    </recommendedName>
</protein>
<name>A0A396SGD1_9BACL</name>
<dbReference type="SUPFAM" id="SSF55961">
    <property type="entry name" value="Bet v1-like"/>
    <property type="match status" value="1"/>
</dbReference>
<keyword evidence="3" id="KW-1185">Reference proteome</keyword>
<dbReference type="OrthoDB" id="6199084at2"/>
<dbReference type="AlphaFoldDB" id="A0A396SGD1"/>
<evidence type="ECO:0000256" key="1">
    <source>
        <dbReference type="SAM" id="Phobius"/>
    </source>
</evidence>
<feature type="transmembrane region" description="Helical" evidence="1">
    <location>
        <begin position="240"/>
        <end position="258"/>
    </location>
</feature>